<dbReference type="EMBL" id="BOMQ01000011">
    <property type="protein sequence ID" value="GIE47366.1"/>
    <property type="molecule type" value="Genomic_DNA"/>
</dbReference>
<name>A0A919JBK9_9ACTN</name>
<dbReference type="AlphaFoldDB" id="A0A919JBK9"/>
<protein>
    <submittedName>
        <fullName evidence="6">DNA-binding response regulator</fullName>
    </submittedName>
</protein>
<organism evidence="6 7">
    <name type="scientific">Actinoplanes nipponensis</name>
    <dbReference type="NCBI Taxonomy" id="135950"/>
    <lineage>
        <taxon>Bacteria</taxon>
        <taxon>Bacillati</taxon>
        <taxon>Actinomycetota</taxon>
        <taxon>Actinomycetes</taxon>
        <taxon>Micromonosporales</taxon>
        <taxon>Micromonosporaceae</taxon>
        <taxon>Actinoplanes</taxon>
    </lineage>
</organism>
<dbReference type="InterPro" id="IPR011006">
    <property type="entry name" value="CheY-like_superfamily"/>
</dbReference>
<dbReference type="PROSITE" id="PS50110">
    <property type="entry name" value="RESPONSE_REGULATORY"/>
    <property type="match status" value="1"/>
</dbReference>
<dbReference type="PANTHER" id="PTHR43214">
    <property type="entry name" value="TWO-COMPONENT RESPONSE REGULATOR"/>
    <property type="match status" value="1"/>
</dbReference>
<dbReference type="RefSeq" id="WP_203765379.1">
    <property type="nucleotide sequence ID" value="NZ_BAAAYJ010000064.1"/>
</dbReference>
<dbReference type="GO" id="GO:0006355">
    <property type="term" value="P:regulation of DNA-templated transcription"/>
    <property type="evidence" value="ECO:0007669"/>
    <property type="project" value="InterPro"/>
</dbReference>
<dbReference type="SUPFAM" id="SSF46894">
    <property type="entry name" value="C-terminal effector domain of the bipartite response regulators"/>
    <property type="match status" value="1"/>
</dbReference>
<dbReference type="SMART" id="SM00421">
    <property type="entry name" value="HTH_LUXR"/>
    <property type="match status" value="1"/>
</dbReference>
<dbReference type="InterPro" id="IPR058245">
    <property type="entry name" value="NreC/VraR/RcsB-like_REC"/>
</dbReference>
<dbReference type="Pfam" id="PF00196">
    <property type="entry name" value="GerE"/>
    <property type="match status" value="1"/>
</dbReference>
<dbReference type="PROSITE" id="PS50043">
    <property type="entry name" value="HTH_LUXR_2"/>
    <property type="match status" value="1"/>
</dbReference>
<reference evidence="6" key="1">
    <citation type="submission" date="2021-01" db="EMBL/GenBank/DDBJ databases">
        <title>Whole genome shotgun sequence of Actinoplanes nipponensis NBRC 14063.</title>
        <authorList>
            <person name="Komaki H."/>
            <person name="Tamura T."/>
        </authorList>
    </citation>
    <scope>NUCLEOTIDE SEQUENCE</scope>
    <source>
        <strain evidence="6">NBRC 14063</strain>
    </source>
</reference>
<evidence type="ECO:0000256" key="1">
    <source>
        <dbReference type="ARBA" id="ARBA00022553"/>
    </source>
</evidence>
<dbReference type="SMART" id="SM00448">
    <property type="entry name" value="REC"/>
    <property type="match status" value="1"/>
</dbReference>
<dbReference type="PRINTS" id="PR00038">
    <property type="entry name" value="HTHLUXR"/>
</dbReference>
<feature type="domain" description="Response regulatory" evidence="5">
    <location>
        <begin position="5"/>
        <end position="121"/>
    </location>
</feature>
<dbReference type="InterPro" id="IPR001789">
    <property type="entry name" value="Sig_transdc_resp-reg_receiver"/>
</dbReference>
<accession>A0A919JBK9</accession>
<dbReference type="GO" id="GO:0003677">
    <property type="term" value="F:DNA binding"/>
    <property type="evidence" value="ECO:0007669"/>
    <property type="project" value="UniProtKB-KW"/>
</dbReference>
<evidence type="ECO:0000256" key="3">
    <source>
        <dbReference type="PROSITE-ProRule" id="PRU00169"/>
    </source>
</evidence>
<dbReference type="Proteomes" id="UP000647172">
    <property type="component" value="Unassembled WGS sequence"/>
</dbReference>
<sequence>MNDIRIVLVDDHALVRQGVRELLETEPDLKVIGEAGDSETAVGLVSDLRPDVVLLDVEIIGDDVTTTVERMRTLAPQSQILILSMYDGPQLLRRLLALNIRGYLLKSAGRAELVAAVRAACSGDDRIILGVSRRSLAAVHAPRETASLSAREREVLELTAMALTNAQIAARLYVTEATVKRHLSNVFAKLGALSRIDAVKKAIEMRIIQPPRGPGGRPDHR</sequence>
<dbReference type="SUPFAM" id="SSF52172">
    <property type="entry name" value="CheY-like"/>
    <property type="match status" value="1"/>
</dbReference>
<keyword evidence="2 6" id="KW-0238">DNA-binding</keyword>
<evidence type="ECO:0000313" key="6">
    <source>
        <dbReference type="EMBL" id="GIE47366.1"/>
    </source>
</evidence>
<feature type="modified residue" description="4-aspartylphosphate" evidence="3">
    <location>
        <position position="56"/>
    </location>
</feature>
<dbReference type="InterPro" id="IPR000792">
    <property type="entry name" value="Tscrpt_reg_LuxR_C"/>
</dbReference>
<gene>
    <name evidence="6" type="ORF">Ani05nite_09000</name>
</gene>
<dbReference type="CDD" id="cd17535">
    <property type="entry name" value="REC_NarL-like"/>
    <property type="match status" value="1"/>
</dbReference>
<evidence type="ECO:0000313" key="7">
    <source>
        <dbReference type="Proteomes" id="UP000647172"/>
    </source>
</evidence>
<evidence type="ECO:0000256" key="2">
    <source>
        <dbReference type="ARBA" id="ARBA00023125"/>
    </source>
</evidence>
<keyword evidence="7" id="KW-1185">Reference proteome</keyword>
<dbReference type="InterPro" id="IPR016032">
    <property type="entry name" value="Sig_transdc_resp-reg_C-effctor"/>
</dbReference>
<dbReference type="Pfam" id="PF00072">
    <property type="entry name" value="Response_reg"/>
    <property type="match status" value="1"/>
</dbReference>
<dbReference type="CDD" id="cd06170">
    <property type="entry name" value="LuxR_C_like"/>
    <property type="match status" value="1"/>
</dbReference>
<keyword evidence="1 3" id="KW-0597">Phosphoprotein</keyword>
<dbReference type="Gene3D" id="3.40.50.2300">
    <property type="match status" value="1"/>
</dbReference>
<dbReference type="InterPro" id="IPR039420">
    <property type="entry name" value="WalR-like"/>
</dbReference>
<comment type="caution">
    <text evidence="6">The sequence shown here is derived from an EMBL/GenBank/DDBJ whole genome shotgun (WGS) entry which is preliminary data.</text>
</comment>
<proteinExistence type="predicted"/>
<evidence type="ECO:0000259" key="4">
    <source>
        <dbReference type="PROSITE" id="PS50043"/>
    </source>
</evidence>
<dbReference type="GO" id="GO:0000160">
    <property type="term" value="P:phosphorelay signal transduction system"/>
    <property type="evidence" value="ECO:0007669"/>
    <property type="project" value="InterPro"/>
</dbReference>
<feature type="domain" description="HTH luxR-type" evidence="4">
    <location>
        <begin position="141"/>
        <end position="206"/>
    </location>
</feature>
<evidence type="ECO:0000259" key="5">
    <source>
        <dbReference type="PROSITE" id="PS50110"/>
    </source>
</evidence>